<reference evidence="8 9" key="1">
    <citation type="journal article" date="2014" name="Genome Announc.">
        <title>Draft Genome Sequences of Marine Flavobacterium Nonlabens Strains NR17, NR24, NR27, NR32, NR33, and Ara13.</title>
        <authorList>
            <person name="Nakanishi M."/>
            <person name="Meirelles P."/>
            <person name="Suzuki R."/>
            <person name="Takatani N."/>
            <person name="Mino S."/>
            <person name="Suda W."/>
            <person name="Oshima K."/>
            <person name="Hattori M."/>
            <person name="Ohkuma M."/>
            <person name="Hosokawa M."/>
            <person name="Miyashita K."/>
            <person name="Thompson F.L."/>
            <person name="Niwa A."/>
            <person name="Sawabe T."/>
            <person name="Sawabe T."/>
        </authorList>
    </citation>
    <scope>NUCLEOTIDE SEQUENCE [LARGE SCALE GENOMIC DNA]</scope>
    <source>
        <strain evidence="4">JCM 19275</strain>
        <strain evidence="2">JCM 19296</strain>
        <strain evidence="3">JCM 19314</strain>
        <strain evidence="10">JCM19275</strain>
        <strain evidence="8">JCM19296</strain>
        <strain evidence="9">JCM19314</strain>
    </source>
</reference>
<dbReference type="EMBL" id="BBNT01000010">
    <property type="protein sequence ID" value="GAL76375.1"/>
    <property type="molecule type" value="Genomic_DNA"/>
</dbReference>
<organism evidence="5 7">
    <name type="scientific">Nonlabens ulvanivorans</name>
    <name type="common">Persicivirga ulvanivorans</name>
    <dbReference type="NCBI Taxonomy" id="906888"/>
    <lineage>
        <taxon>Bacteria</taxon>
        <taxon>Pseudomonadati</taxon>
        <taxon>Bacteroidota</taxon>
        <taxon>Flavobacteriia</taxon>
        <taxon>Flavobacteriales</taxon>
        <taxon>Flavobacteriaceae</taxon>
        <taxon>Nonlabens</taxon>
    </lineage>
</organism>
<evidence type="ECO:0000313" key="2">
    <source>
        <dbReference type="EMBL" id="GAK77356.1"/>
    </source>
</evidence>
<proteinExistence type="predicted"/>
<evidence type="ECO:0000313" key="6">
    <source>
        <dbReference type="EMBL" id="PRX12534.1"/>
    </source>
</evidence>
<evidence type="ECO:0000313" key="11">
    <source>
        <dbReference type="Proteomes" id="UP000239997"/>
    </source>
</evidence>
<comment type="caution">
    <text evidence="5">The sequence shown here is derived from an EMBL/GenBank/DDBJ whole genome shotgun (WGS) entry which is preliminary data.</text>
</comment>
<dbReference type="EMBL" id="BBMM01000011">
    <property type="protein sequence ID" value="GAL01530.1"/>
    <property type="molecule type" value="Genomic_DNA"/>
</dbReference>
<evidence type="ECO:0000313" key="9">
    <source>
        <dbReference type="Proteomes" id="UP000029226"/>
    </source>
</evidence>
<reference evidence="6 11" key="3">
    <citation type="submission" date="2018-03" db="EMBL/GenBank/DDBJ databases">
        <title>Genomic Encyclopedia of Archaeal and Bacterial Type Strains, Phase II (KMG-II): from individual species to whole genera.</title>
        <authorList>
            <person name="Goeker M."/>
        </authorList>
    </citation>
    <scope>NUCLEOTIDE SEQUENCE [LARGE SCALE GENOMIC DNA]</scope>
    <source>
        <strain evidence="6 11">DSM 22727</strain>
    </source>
</reference>
<dbReference type="EMBL" id="BBLG01000008">
    <property type="protein sequence ID" value="GAK77356.1"/>
    <property type="molecule type" value="Genomic_DNA"/>
</dbReference>
<dbReference type="Proteomes" id="UP000028531">
    <property type="component" value="Unassembled WGS sequence"/>
</dbReference>
<name>A0A084K087_NONUL</name>
<dbReference type="RefSeq" id="WP_036579080.1">
    <property type="nucleotide sequence ID" value="NZ_CP136694.1"/>
</dbReference>
<feature type="transmembrane region" description="Helical" evidence="1">
    <location>
        <begin position="50"/>
        <end position="70"/>
    </location>
</feature>
<evidence type="ECO:0000313" key="7">
    <source>
        <dbReference type="Proteomes" id="UP000028531"/>
    </source>
</evidence>
<dbReference type="EMBL" id="JPJI01000004">
    <property type="protein sequence ID" value="KEZ94621.1"/>
    <property type="molecule type" value="Genomic_DNA"/>
</dbReference>
<dbReference type="EMBL" id="PVNA01000006">
    <property type="protein sequence ID" value="PRX12534.1"/>
    <property type="molecule type" value="Genomic_DNA"/>
</dbReference>
<evidence type="ECO:0000313" key="5">
    <source>
        <dbReference type="EMBL" id="KEZ94621.1"/>
    </source>
</evidence>
<evidence type="ECO:0008006" key="12">
    <source>
        <dbReference type="Google" id="ProtNLM"/>
    </source>
</evidence>
<keyword evidence="11" id="KW-1185">Reference proteome</keyword>
<gene>
    <name evidence="5" type="ORF">IL45_00675</name>
    <name evidence="4" type="ORF">JCM19275_784</name>
    <name evidence="2" type="ORF">JCM19296_2963</name>
    <name evidence="3" type="ORF">JCM19314_1313</name>
    <name evidence="6" type="ORF">LY02_02599</name>
</gene>
<dbReference type="Proteomes" id="UP000028980">
    <property type="component" value="Unassembled WGS sequence"/>
</dbReference>
<protein>
    <recommendedName>
        <fullName evidence="12">DUF4870 domain-containing protein</fullName>
    </recommendedName>
</protein>
<dbReference type="OrthoDB" id="6400719at2"/>
<keyword evidence="1" id="KW-0472">Membrane</keyword>
<dbReference type="GeneID" id="90596523"/>
<accession>A0A084K087</accession>
<evidence type="ECO:0000313" key="8">
    <source>
        <dbReference type="Proteomes" id="UP000028980"/>
    </source>
</evidence>
<sequence length="118" mass="12908">MVKEPAGKSIAIIAYASALFLFFHLIVCIAIFGVAIILNNGKNQPFAAFHLRQMFGIIAAAVIVSTFSSIIPTGIIPLLMICFFVLLAVLGLVSALRNQKDELPIVGPLFQKWFNFIK</sequence>
<dbReference type="Proteomes" id="UP000239997">
    <property type="component" value="Unassembled WGS sequence"/>
</dbReference>
<evidence type="ECO:0000313" key="3">
    <source>
        <dbReference type="EMBL" id="GAL01530.1"/>
    </source>
</evidence>
<dbReference type="Proteomes" id="UP000029647">
    <property type="component" value="Unassembled WGS sequence"/>
</dbReference>
<keyword evidence="1" id="KW-0812">Transmembrane</keyword>
<evidence type="ECO:0000256" key="1">
    <source>
        <dbReference type="SAM" id="Phobius"/>
    </source>
</evidence>
<dbReference type="AlphaFoldDB" id="A0A084K087"/>
<feature type="transmembrane region" description="Helical" evidence="1">
    <location>
        <begin position="76"/>
        <end position="96"/>
    </location>
</feature>
<keyword evidence="1" id="KW-1133">Transmembrane helix</keyword>
<reference evidence="5 7" key="2">
    <citation type="submission" date="2014-07" db="EMBL/GenBank/DDBJ databases">
        <title>Draft genome sequence of Nonlabens ulvanivorans, an ulvan degrading bacterium.</title>
        <authorList>
            <person name="Kopel M."/>
            <person name="Helbert W."/>
            <person name="Henrissat B."/>
            <person name="Doniger T."/>
            <person name="Banin E."/>
        </authorList>
    </citation>
    <scope>NUCLEOTIDE SEQUENCE [LARGE SCALE GENOMIC DNA]</scope>
    <source>
        <strain evidence="5 7">PLR</strain>
    </source>
</reference>
<dbReference type="Proteomes" id="UP000029226">
    <property type="component" value="Unassembled WGS sequence"/>
</dbReference>
<feature type="transmembrane region" description="Helical" evidence="1">
    <location>
        <begin position="12"/>
        <end position="38"/>
    </location>
</feature>
<evidence type="ECO:0000313" key="10">
    <source>
        <dbReference type="Proteomes" id="UP000029647"/>
    </source>
</evidence>
<evidence type="ECO:0000313" key="4">
    <source>
        <dbReference type="EMBL" id="GAL76375.1"/>
    </source>
</evidence>